<proteinExistence type="predicted"/>
<organism evidence="4 5">
    <name type="scientific">Candidatus Sysuiplasma superficiale</name>
    <dbReference type="NCBI Taxonomy" id="2823368"/>
    <lineage>
        <taxon>Archaea</taxon>
        <taxon>Methanobacteriati</taxon>
        <taxon>Thermoplasmatota</taxon>
        <taxon>Thermoplasmata</taxon>
        <taxon>Candidatus Sysuiplasmatales</taxon>
        <taxon>Candidatus Sysuiplasmataceae</taxon>
        <taxon>Candidatus Sysuiplasma</taxon>
    </lineage>
</organism>
<evidence type="ECO:0000256" key="2">
    <source>
        <dbReference type="ARBA" id="ARBA00022490"/>
    </source>
</evidence>
<keyword evidence="2" id="KW-0963">Cytoplasm</keyword>
<evidence type="ECO:0000313" key="4">
    <source>
        <dbReference type="EMBL" id="MBX8644694.1"/>
    </source>
</evidence>
<accession>A0A8J8CDM2</accession>
<reference evidence="4" key="1">
    <citation type="submission" date="2021-05" db="EMBL/GenBank/DDBJ databases">
        <title>Genomic insights into ecological role and evolution of a novel Thermoplasmata order Candidatus Sysuiplasmatales.</title>
        <authorList>
            <person name="Yuan Y."/>
        </authorList>
    </citation>
    <scope>NUCLEOTIDE SEQUENCE</scope>
    <source>
        <strain evidence="4">TUT19-bin139</strain>
        <strain evidence="3">YP2-bin.285</strain>
    </source>
</reference>
<comment type="subcellular location">
    <subcellularLocation>
        <location evidence="1">Cytoplasm</location>
    </subcellularLocation>
</comment>
<dbReference type="Proteomes" id="UP000750197">
    <property type="component" value="Unassembled WGS sequence"/>
</dbReference>
<dbReference type="PANTHER" id="PTHR31661">
    <property type="entry name" value="SIMILAR TO CDNA SEQUENCE BC052040"/>
    <property type="match status" value="1"/>
</dbReference>
<dbReference type="EMBL" id="JAGVSJ010000006">
    <property type="protein sequence ID" value="MBX8631576.1"/>
    <property type="molecule type" value="Genomic_DNA"/>
</dbReference>
<dbReference type="PANTHER" id="PTHR31661:SF1">
    <property type="entry name" value="CDAN1-INTERACTING NUCLEASE 1"/>
    <property type="match status" value="1"/>
</dbReference>
<name>A0A8J8CDM2_9ARCH</name>
<evidence type="ECO:0000313" key="3">
    <source>
        <dbReference type="EMBL" id="MBX8631576.1"/>
    </source>
</evidence>
<protein>
    <submittedName>
        <fullName evidence="4">TPD domain-containing protein</fullName>
    </submittedName>
</protein>
<dbReference type="InterPro" id="IPR029404">
    <property type="entry name" value="CDIN1"/>
</dbReference>
<dbReference type="EMBL" id="JAHEAC010000087">
    <property type="protein sequence ID" value="MBX8644694.1"/>
    <property type="molecule type" value="Genomic_DNA"/>
</dbReference>
<evidence type="ECO:0000313" key="5">
    <source>
        <dbReference type="Proteomes" id="UP000750197"/>
    </source>
</evidence>
<dbReference type="Pfam" id="PF14811">
    <property type="entry name" value="TPD"/>
    <property type="match status" value="1"/>
</dbReference>
<dbReference type="Proteomes" id="UP000716004">
    <property type="component" value="Unassembled WGS sequence"/>
</dbReference>
<sequence length="255" mass="30026">MKRELYSEIYYSLRRPEDIKPMAEKFKLPEELMLVIYTQKTVRYATKDYYQIVEMGPTLLKRWKAGEPMVRIARRLNFPPILLGLILMGQNGTGRKKFWKMVRDPDSIQDRRLRSEIAAIRKADILYSPEGAEVQKQRGIKGEERLSEWLTRHGVTFRTEKDLRGKFPKTPDFLLDKPIEFDGYSIKWIDSKASFGDDIEIRKNNRRQFHQYVSLFGKGFVLYWFGFLDDVAVDENVMIGDARTLDRLSKVLDNS</sequence>
<evidence type="ECO:0000256" key="1">
    <source>
        <dbReference type="ARBA" id="ARBA00004496"/>
    </source>
</evidence>
<comment type="caution">
    <text evidence="4">The sequence shown here is derived from an EMBL/GenBank/DDBJ whole genome shotgun (WGS) entry which is preliminary data.</text>
</comment>
<dbReference type="GO" id="GO:0005737">
    <property type="term" value="C:cytoplasm"/>
    <property type="evidence" value="ECO:0007669"/>
    <property type="project" value="UniProtKB-SubCell"/>
</dbReference>
<gene>
    <name evidence="3" type="ORF">J9259_03510</name>
    <name evidence="4" type="ORF">KIY12_08245</name>
</gene>
<dbReference type="AlphaFoldDB" id="A0A8J8CDM2"/>